<keyword evidence="2" id="KW-1185">Reference proteome</keyword>
<protein>
    <submittedName>
        <fullName evidence="1">Uncharacterized protein</fullName>
    </submittedName>
</protein>
<gene>
    <name evidence="1" type="ORF">PFISCL1PPCAC_20795</name>
</gene>
<organism evidence="1 2">
    <name type="scientific">Pristionchus fissidentatus</name>
    <dbReference type="NCBI Taxonomy" id="1538716"/>
    <lineage>
        <taxon>Eukaryota</taxon>
        <taxon>Metazoa</taxon>
        <taxon>Ecdysozoa</taxon>
        <taxon>Nematoda</taxon>
        <taxon>Chromadorea</taxon>
        <taxon>Rhabditida</taxon>
        <taxon>Rhabditina</taxon>
        <taxon>Diplogasteromorpha</taxon>
        <taxon>Diplogasteroidea</taxon>
        <taxon>Neodiplogasteridae</taxon>
        <taxon>Pristionchus</taxon>
    </lineage>
</organism>
<feature type="non-terminal residue" evidence="1">
    <location>
        <position position="92"/>
    </location>
</feature>
<accession>A0AAV5WFP5</accession>
<feature type="non-terminal residue" evidence="1">
    <location>
        <position position="1"/>
    </location>
</feature>
<name>A0AAV5WFP5_9BILA</name>
<dbReference type="Proteomes" id="UP001432322">
    <property type="component" value="Unassembled WGS sequence"/>
</dbReference>
<dbReference type="AlphaFoldDB" id="A0AAV5WFP5"/>
<evidence type="ECO:0000313" key="1">
    <source>
        <dbReference type="EMBL" id="GMT29498.1"/>
    </source>
</evidence>
<proteinExistence type="predicted"/>
<reference evidence="1" key="1">
    <citation type="submission" date="2023-10" db="EMBL/GenBank/DDBJ databases">
        <title>Genome assembly of Pristionchus species.</title>
        <authorList>
            <person name="Yoshida K."/>
            <person name="Sommer R.J."/>
        </authorList>
    </citation>
    <scope>NUCLEOTIDE SEQUENCE</scope>
    <source>
        <strain evidence="1">RS5133</strain>
    </source>
</reference>
<sequence length="92" mass="10164">VCCDDVFIHRSMGKGFDAISLLTLHNGKIGGKKKYSIDSVARFDATLERTELNQLVQHSCMASSPRDIFTSSSIDGDTGVRRSRVIVIDFEV</sequence>
<comment type="caution">
    <text evidence="1">The sequence shown here is derived from an EMBL/GenBank/DDBJ whole genome shotgun (WGS) entry which is preliminary data.</text>
</comment>
<evidence type="ECO:0000313" key="2">
    <source>
        <dbReference type="Proteomes" id="UP001432322"/>
    </source>
</evidence>
<dbReference type="EMBL" id="BTSY01000005">
    <property type="protein sequence ID" value="GMT29498.1"/>
    <property type="molecule type" value="Genomic_DNA"/>
</dbReference>